<dbReference type="InterPro" id="IPR004911">
    <property type="entry name" value="Interferon-induced_GILT"/>
</dbReference>
<feature type="transmembrane region" description="Helical" evidence="6">
    <location>
        <begin position="37"/>
        <end position="55"/>
    </location>
</feature>
<name>A0A0D1YXI9_9EURO</name>
<organism evidence="7 8">
    <name type="scientific">Exophiala sideris</name>
    <dbReference type="NCBI Taxonomy" id="1016849"/>
    <lineage>
        <taxon>Eukaryota</taxon>
        <taxon>Fungi</taxon>
        <taxon>Dikarya</taxon>
        <taxon>Ascomycota</taxon>
        <taxon>Pezizomycotina</taxon>
        <taxon>Eurotiomycetes</taxon>
        <taxon>Chaetothyriomycetidae</taxon>
        <taxon>Chaetothyriales</taxon>
        <taxon>Herpotrichiellaceae</taxon>
        <taxon>Exophiala</taxon>
    </lineage>
</organism>
<comment type="similarity">
    <text evidence="2">Belongs to the GILT family.</text>
</comment>
<evidence type="ECO:0000256" key="2">
    <source>
        <dbReference type="ARBA" id="ARBA00005679"/>
    </source>
</evidence>
<dbReference type="GO" id="GO:0016671">
    <property type="term" value="F:oxidoreductase activity, acting on a sulfur group of donors, disulfide as acceptor"/>
    <property type="evidence" value="ECO:0007669"/>
    <property type="project" value="InterPro"/>
</dbReference>
<comment type="subcellular location">
    <subcellularLocation>
        <location evidence="1">Secreted</location>
    </subcellularLocation>
</comment>
<reference evidence="7 8" key="1">
    <citation type="submission" date="2015-01" db="EMBL/GenBank/DDBJ databases">
        <title>The Genome Sequence of Exophiala sideris CBS121828.</title>
        <authorList>
            <consortium name="The Broad Institute Genomics Platform"/>
            <person name="Cuomo C."/>
            <person name="de Hoog S."/>
            <person name="Gorbushina A."/>
            <person name="Stielow B."/>
            <person name="Teixiera M."/>
            <person name="Abouelleil A."/>
            <person name="Chapman S.B."/>
            <person name="Priest M."/>
            <person name="Young S.K."/>
            <person name="Wortman J."/>
            <person name="Nusbaum C."/>
            <person name="Birren B."/>
        </authorList>
    </citation>
    <scope>NUCLEOTIDE SEQUENCE [LARGE SCALE GENOMIC DNA]</scope>
    <source>
        <strain evidence="7 8">CBS 121828</strain>
    </source>
</reference>
<keyword evidence="5" id="KW-0325">Glycoprotein</keyword>
<evidence type="ECO:0000256" key="1">
    <source>
        <dbReference type="ARBA" id="ARBA00004613"/>
    </source>
</evidence>
<evidence type="ECO:0000256" key="3">
    <source>
        <dbReference type="ARBA" id="ARBA00022525"/>
    </source>
</evidence>
<sequence length="271" mass="30511">MAPHTLQMHDEKDLLSKSSRLSYQQPRAEVQPRRRQFIQRILPAVLMLLALFSLFRSTFVHDHHYDPSLSSPETDVVNEAEKVPFEIHIMSKCPDARDCLKELVVPTMVEVSDKVDFTMSFIGSTDPDSDAVSCKHGPSECLGNIILLCAAKEYPVVKMWLGFANCMISDYPHIPQRDLVESCSMEHGIDFSKLNSCISDEGEGIGLLRSSMVRSQENNVTKSCTVRLADEVRCIRDGGKWYDCPGGSSVQKLVGDVNELYDERNGWIIVR</sequence>
<evidence type="ECO:0000256" key="4">
    <source>
        <dbReference type="ARBA" id="ARBA00022729"/>
    </source>
</evidence>
<keyword evidence="6" id="KW-0812">Transmembrane</keyword>
<dbReference type="AlphaFoldDB" id="A0A0D1YXI9"/>
<keyword evidence="4" id="KW-0732">Signal</keyword>
<evidence type="ECO:0000256" key="5">
    <source>
        <dbReference type="ARBA" id="ARBA00023180"/>
    </source>
</evidence>
<gene>
    <name evidence="7" type="ORF">PV11_02857</name>
</gene>
<dbReference type="Proteomes" id="UP000053599">
    <property type="component" value="Unassembled WGS sequence"/>
</dbReference>
<keyword evidence="3" id="KW-0964">Secreted</keyword>
<keyword evidence="6" id="KW-1133">Transmembrane helix</keyword>
<dbReference type="EMBL" id="KN846951">
    <property type="protein sequence ID" value="KIV87302.1"/>
    <property type="molecule type" value="Genomic_DNA"/>
</dbReference>
<dbReference type="OrthoDB" id="958254at2759"/>
<dbReference type="PANTHER" id="PTHR13234">
    <property type="entry name" value="GAMMA-INTERFERON INDUCIBLE LYSOSOMAL THIOL REDUCTASE GILT"/>
    <property type="match status" value="1"/>
</dbReference>
<proteinExistence type="inferred from homology"/>
<evidence type="ECO:0008006" key="9">
    <source>
        <dbReference type="Google" id="ProtNLM"/>
    </source>
</evidence>
<evidence type="ECO:0000313" key="7">
    <source>
        <dbReference type="EMBL" id="KIV87302.1"/>
    </source>
</evidence>
<protein>
    <recommendedName>
        <fullName evidence="9">Gamma interferon inducible lysosomal thiol reductase GILT</fullName>
    </recommendedName>
</protein>
<dbReference type="HOGENOM" id="CLU_072148_2_0_1"/>
<dbReference type="Pfam" id="PF03227">
    <property type="entry name" value="GILT"/>
    <property type="match status" value="1"/>
</dbReference>
<evidence type="ECO:0000313" key="8">
    <source>
        <dbReference type="Proteomes" id="UP000053599"/>
    </source>
</evidence>
<keyword evidence="6" id="KW-0472">Membrane</keyword>
<accession>A0A0D1YXI9</accession>
<dbReference type="STRING" id="1016849.A0A0D1YXI9"/>
<evidence type="ECO:0000256" key="6">
    <source>
        <dbReference type="SAM" id="Phobius"/>
    </source>
</evidence>
<dbReference type="GO" id="GO:0005576">
    <property type="term" value="C:extracellular region"/>
    <property type="evidence" value="ECO:0007669"/>
    <property type="project" value="UniProtKB-SubCell"/>
</dbReference>
<dbReference type="PANTHER" id="PTHR13234:SF8">
    <property type="entry name" value="GAMMA-INTERFERON-INDUCIBLE LYSOSOMAL THIOL REDUCTASE"/>
    <property type="match status" value="1"/>
</dbReference>